<dbReference type="EMBL" id="MT144652">
    <property type="protein sequence ID" value="QJH96475.1"/>
    <property type="molecule type" value="Genomic_DNA"/>
</dbReference>
<accession>A0A6M3IX52</accession>
<evidence type="ECO:0000313" key="3">
    <source>
        <dbReference type="EMBL" id="QJH96475.1"/>
    </source>
</evidence>
<evidence type="ECO:0000256" key="1">
    <source>
        <dbReference type="SAM" id="MobiDB-lite"/>
    </source>
</evidence>
<evidence type="ECO:0000313" key="2">
    <source>
        <dbReference type="EMBL" id="QJA61858.1"/>
    </source>
</evidence>
<dbReference type="EMBL" id="MT141455">
    <property type="protein sequence ID" value="QJA61858.1"/>
    <property type="molecule type" value="Genomic_DNA"/>
</dbReference>
<dbReference type="EMBL" id="MT145198">
    <property type="protein sequence ID" value="QJI05339.1"/>
    <property type="molecule type" value="Genomic_DNA"/>
</dbReference>
<evidence type="ECO:0000313" key="4">
    <source>
        <dbReference type="EMBL" id="QJI05339.1"/>
    </source>
</evidence>
<gene>
    <name evidence="4" type="ORF">MM415A00143_0014</name>
    <name evidence="2" type="ORF">MM415B00874_0014</name>
    <name evidence="3" type="ORF">TM448B00728_0023</name>
</gene>
<dbReference type="AlphaFoldDB" id="A0A6M3IX52"/>
<feature type="region of interest" description="Disordered" evidence="1">
    <location>
        <begin position="215"/>
        <end position="238"/>
    </location>
</feature>
<proteinExistence type="predicted"/>
<organism evidence="2">
    <name type="scientific">viral metagenome</name>
    <dbReference type="NCBI Taxonomy" id="1070528"/>
    <lineage>
        <taxon>unclassified sequences</taxon>
        <taxon>metagenomes</taxon>
        <taxon>organismal metagenomes</taxon>
    </lineage>
</organism>
<name>A0A6M3IX52_9ZZZZ</name>
<protein>
    <submittedName>
        <fullName evidence="2">Uncharacterized protein</fullName>
    </submittedName>
</protein>
<reference evidence="2" key="1">
    <citation type="submission" date="2020-03" db="EMBL/GenBank/DDBJ databases">
        <title>The deep terrestrial virosphere.</title>
        <authorList>
            <person name="Holmfeldt K."/>
            <person name="Nilsson E."/>
            <person name="Simone D."/>
            <person name="Lopez-Fernandez M."/>
            <person name="Wu X."/>
            <person name="de Brujin I."/>
            <person name="Lundin D."/>
            <person name="Andersson A."/>
            <person name="Bertilsson S."/>
            <person name="Dopson M."/>
        </authorList>
    </citation>
    <scope>NUCLEOTIDE SEQUENCE</scope>
    <source>
        <strain evidence="4">MM415A00143</strain>
        <strain evidence="2">MM415B00874</strain>
        <strain evidence="3">TM448B00728</strain>
    </source>
</reference>
<sequence length="238" mass="27034">MATIYDKGDNWHLVIAPNAKAVKKIDEPLKGYSATLGEDETGKHVVMDVHYNKDTYTLDNVQKFVKRSRDCPQCAALDKERMNLDSIELRDEQPDNFLSADKTLTKTDDERFSPAFSQKAEQVQAQATKQPLSPLKDIFANVFFDAYLTTPGKYFLGMMLNDDRILESAMPKDQAGIPNFMEEMVDFLAGKIDFVRSPDEVKDYLSILKKDDEDTSTQLSRTNNRRKKKGSGQAVLIY</sequence>